<dbReference type="RefSeq" id="WP_123160039.1">
    <property type="nucleotide sequence ID" value="NZ_CACRUL010000001.1"/>
</dbReference>
<protein>
    <submittedName>
        <fullName evidence="1">Uncharacterized protein</fullName>
    </submittedName>
</protein>
<dbReference type="EMBL" id="CACRUL010000001">
    <property type="protein sequence ID" value="VYT65931.1"/>
    <property type="molecule type" value="Genomic_DNA"/>
</dbReference>
<sequence>MNWDDEIERLIKSDFFFKMGETEQIDHVIFIKNVNEAFINPTEEAFENLYKKMNWLPSSLSDKDPFYGDLKVPEELVDYRKRVSQIIFQKAREMDKSLFVSRAHDFSNVAKMGMAFAFRQYLVEKSLSLGSYWENIVNLYYMGHWPIGYFEGILFAI</sequence>
<proteinExistence type="predicted"/>
<gene>
    <name evidence="1" type="ORF">SRLFYP117_00118</name>
</gene>
<dbReference type="AlphaFoldDB" id="A0A6N2YGB7"/>
<accession>A0A6N2YGB7</accession>
<reference evidence="1" key="1">
    <citation type="submission" date="2019-11" db="EMBL/GenBank/DDBJ databases">
        <authorList>
            <person name="Feng L."/>
        </authorList>
    </citation>
    <scope>NUCLEOTIDE SEQUENCE</scope>
    <source>
        <strain evidence="1">SrubneriLFYP117</strain>
    </source>
</reference>
<organism evidence="1">
    <name type="scientific">Streptococcus oralis</name>
    <dbReference type="NCBI Taxonomy" id="1303"/>
    <lineage>
        <taxon>Bacteria</taxon>
        <taxon>Bacillati</taxon>
        <taxon>Bacillota</taxon>
        <taxon>Bacilli</taxon>
        <taxon>Lactobacillales</taxon>
        <taxon>Streptococcaceae</taxon>
        <taxon>Streptococcus</taxon>
    </lineage>
</organism>
<evidence type="ECO:0000313" key="1">
    <source>
        <dbReference type="EMBL" id="VYT65931.1"/>
    </source>
</evidence>
<name>A0A6N2YGB7_STROR</name>